<evidence type="ECO:0000313" key="6">
    <source>
        <dbReference type="EMBL" id="OGZ03122.1"/>
    </source>
</evidence>
<name>A0A1G2CPJ3_9BACT</name>
<proteinExistence type="inferred from homology"/>
<sequence length="223" mass="25115">MTKAGLFYGRGKTKTYPKMRQFILTTRSGIEVINLEKTAVLMEKAVVFLKEVAEKGGKVMLVGTQPAARNAIKELALKFNFPYVADKWVGGTLTNFDIIRKRVEYYIKLKNDKKAGKLEKYTKKERSVLDKEMEKMEFLFEGVREMEKLPEAIFVINTVMHGTAVREAKKVGIPLVVVLNTDANPAGFNYIIPANDSAKPAIEFIINKLDEAFEASKKVSSNL</sequence>
<dbReference type="InterPro" id="IPR023591">
    <property type="entry name" value="Ribosomal_uS2_flav_dom_sf"/>
</dbReference>
<dbReference type="SUPFAM" id="SSF52313">
    <property type="entry name" value="Ribosomal protein S2"/>
    <property type="match status" value="1"/>
</dbReference>
<keyword evidence="3 5" id="KW-0687">Ribonucleoprotein</keyword>
<dbReference type="NCBIfam" id="TIGR01011">
    <property type="entry name" value="rpsB_bact"/>
    <property type="match status" value="1"/>
</dbReference>
<dbReference type="GO" id="GO:0003735">
    <property type="term" value="F:structural constituent of ribosome"/>
    <property type="evidence" value="ECO:0007669"/>
    <property type="project" value="InterPro"/>
</dbReference>
<dbReference type="GO" id="GO:0006412">
    <property type="term" value="P:translation"/>
    <property type="evidence" value="ECO:0007669"/>
    <property type="project" value="UniProtKB-UniRule"/>
</dbReference>
<dbReference type="EMBL" id="MHLG01000029">
    <property type="protein sequence ID" value="OGZ03122.1"/>
    <property type="molecule type" value="Genomic_DNA"/>
</dbReference>
<evidence type="ECO:0000256" key="1">
    <source>
        <dbReference type="ARBA" id="ARBA00006242"/>
    </source>
</evidence>
<dbReference type="STRING" id="1798656.A2604_00090"/>
<evidence type="ECO:0000313" key="7">
    <source>
        <dbReference type="Proteomes" id="UP000177587"/>
    </source>
</evidence>
<dbReference type="PANTHER" id="PTHR12534:SF0">
    <property type="entry name" value="SMALL RIBOSOMAL SUBUNIT PROTEIN US2M"/>
    <property type="match status" value="1"/>
</dbReference>
<accession>A0A1G2CPJ3</accession>
<comment type="similarity">
    <text evidence="1 5">Belongs to the universal ribosomal protein uS2 family.</text>
</comment>
<dbReference type="Pfam" id="PF00318">
    <property type="entry name" value="Ribosomal_S2"/>
    <property type="match status" value="1"/>
</dbReference>
<organism evidence="6 7">
    <name type="scientific">Candidatus Liptonbacteria bacterium RIFOXYD1_FULL_36_11</name>
    <dbReference type="NCBI Taxonomy" id="1798656"/>
    <lineage>
        <taxon>Bacteria</taxon>
        <taxon>Candidatus Liptoniibacteriota</taxon>
    </lineage>
</organism>
<keyword evidence="2 5" id="KW-0689">Ribosomal protein</keyword>
<dbReference type="InterPro" id="IPR005706">
    <property type="entry name" value="Ribosomal_uS2_bac/mit/plastid"/>
</dbReference>
<evidence type="ECO:0000256" key="2">
    <source>
        <dbReference type="ARBA" id="ARBA00022980"/>
    </source>
</evidence>
<gene>
    <name evidence="5" type="primary">rpsB</name>
    <name evidence="6" type="ORF">A2604_00090</name>
</gene>
<dbReference type="Gene3D" id="1.10.287.610">
    <property type="entry name" value="Helix hairpin bin"/>
    <property type="match status" value="1"/>
</dbReference>
<dbReference type="GO" id="GO:0022627">
    <property type="term" value="C:cytosolic small ribosomal subunit"/>
    <property type="evidence" value="ECO:0007669"/>
    <property type="project" value="TreeGrafter"/>
</dbReference>
<evidence type="ECO:0000256" key="5">
    <source>
        <dbReference type="HAMAP-Rule" id="MF_00291"/>
    </source>
</evidence>
<dbReference type="AlphaFoldDB" id="A0A1G2CPJ3"/>
<evidence type="ECO:0000256" key="4">
    <source>
        <dbReference type="ARBA" id="ARBA00035256"/>
    </source>
</evidence>
<dbReference type="Proteomes" id="UP000177587">
    <property type="component" value="Unassembled WGS sequence"/>
</dbReference>
<dbReference type="InterPro" id="IPR001865">
    <property type="entry name" value="Ribosomal_uS2"/>
</dbReference>
<evidence type="ECO:0000256" key="3">
    <source>
        <dbReference type="ARBA" id="ARBA00023274"/>
    </source>
</evidence>
<comment type="caution">
    <text evidence="6">The sequence shown here is derived from an EMBL/GenBank/DDBJ whole genome shotgun (WGS) entry which is preliminary data.</text>
</comment>
<protein>
    <recommendedName>
        <fullName evidence="4 5">Small ribosomal subunit protein uS2</fullName>
    </recommendedName>
</protein>
<reference evidence="6 7" key="1">
    <citation type="journal article" date="2016" name="Nat. Commun.">
        <title>Thousands of microbial genomes shed light on interconnected biogeochemical processes in an aquifer system.</title>
        <authorList>
            <person name="Anantharaman K."/>
            <person name="Brown C.T."/>
            <person name="Hug L.A."/>
            <person name="Sharon I."/>
            <person name="Castelle C.J."/>
            <person name="Probst A.J."/>
            <person name="Thomas B.C."/>
            <person name="Singh A."/>
            <person name="Wilkins M.J."/>
            <person name="Karaoz U."/>
            <person name="Brodie E.L."/>
            <person name="Williams K.H."/>
            <person name="Hubbard S.S."/>
            <person name="Banfield J.F."/>
        </authorList>
    </citation>
    <scope>NUCLEOTIDE SEQUENCE [LARGE SCALE GENOMIC DNA]</scope>
</reference>
<dbReference type="HAMAP" id="MF_00291_B">
    <property type="entry name" value="Ribosomal_uS2_B"/>
    <property type="match status" value="1"/>
</dbReference>
<dbReference type="CDD" id="cd01425">
    <property type="entry name" value="RPS2"/>
    <property type="match status" value="1"/>
</dbReference>
<dbReference type="Gene3D" id="3.40.50.10490">
    <property type="entry name" value="Glucose-6-phosphate isomerase like protein, domain 1"/>
    <property type="match status" value="1"/>
</dbReference>
<dbReference type="PRINTS" id="PR00395">
    <property type="entry name" value="RIBOSOMALS2"/>
</dbReference>
<dbReference type="PANTHER" id="PTHR12534">
    <property type="entry name" value="30S RIBOSOMAL PROTEIN S2 PROKARYOTIC AND ORGANELLAR"/>
    <property type="match status" value="1"/>
</dbReference>